<organism evidence="1 2">
    <name type="scientific">Rhizobium subbaraonis</name>
    <dbReference type="NCBI Taxonomy" id="908946"/>
    <lineage>
        <taxon>Bacteria</taxon>
        <taxon>Pseudomonadati</taxon>
        <taxon>Pseudomonadota</taxon>
        <taxon>Alphaproteobacteria</taxon>
        <taxon>Hyphomicrobiales</taxon>
        <taxon>Rhizobiaceae</taxon>
        <taxon>Rhizobium/Agrobacterium group</taxon>
        <taxon>Rhizobium</taxon>
    </lineage>
</organism>
<dbReference type="RefSeq" id="WP_097141610.1">
    <property type="nucleotide sequence ID" value="NZ_OBQD01000013.1"/>
</dbReference>
<sequence>MGWKLKRVKQCAKCPWKVTTDPHDIPNGYSEELHRALAGTIAKPGSLCDTGRAMACHEHSPGEEAHCVGWLMHQVGPGNNIPLRLKLRSCENLDAVVLDGPQHERFEDTLPTRKPIAAE</sequence>
<gene>
    <name evidence="1" type="ORF">SAMN05892877_11375</name>
</gene>
<dbReference type="AlphaFoldDB" id="A0A285US82"/>
<accession>A0A285US82</accession>
<dbReference type="InterPro" id="IPR046250">
    <property type="entry name" value="DUF6283"/>
</dbReference>
<evidence type="ECO:0000313" key="1">
    <source>
        <dbReference type="EMBL" id="SOC44710.1"/>
    </source>
</evidence>
<reference evidence="1 2" key="1">
    <citation type="submission" date="2017-08" db="EMBL/GenBank/DDBJ databases">
        <authorList>
            <person name="de Groot N.N."/>
        </authorList>
    </citation>
    <scope>NUCLEOTIDE SEQUENCE [LARGE SCALE GENOMIC DNA]</scope>
    <source>
        <strain evidence="1 2">JC85</strain>
    </source>
</reference>
<evidence type="ECO:0000313" key="2">
    <source>
        <dbReference type="Proteomes" id="UP000219167"/>
    </source>
</evidence>
<protein>
    <submittedName>
        <fullName evidence="1">Uncharacterized protein</fullName>
    </submittedName>
</protein>
<proteinExistence type="predicted"/>
<keyword evidence="2" id="KW-1185">Reference proteome</keyword>
<dbReference type="OrthoDB" id="8265766at2"/>
<dbReference type="Pfam" id="PF19800">
    <property type="entry name" value="DUF6283"/>
    <property type="match status" value="1"/>
</dbReference>
<name>A0A285US82_9HYPH</name>
<dbReference type="EMBL" id="OBQD01000013">
    <property type="protein sequence ID" value="SOC44710.1"/>
    <property type="molecule type" value="Genomic_DNA"/>
</dbReference>
<dbReference type="Proteomes" id="UP000219167">
    <property type="component" value="Unassembled WGS sequence"/>
</dbReference>